<sequence>MDELSIIIIINYNLYKHNDLSSQYFHFDEESRHRYSNICINCILVKEHLVSSPLTILQSLDSLPLLSKHAN</sequence>
<dbReference type="AlphaFoldDB" id="A0AAD4XLY3"/>
<evidence type="ECO:0000313" key="2">
    <source>
        <dbReference type="Proteomes" id="UP001202328"/>
    </source>
</evidence>
<evidence type="ECO:0000313" key="1">
    <source>
        <dbReference type="EMBL" id="KAI3925081.1"/>
    </source>
</evidence>
<dbReference type="Proteomes" id="UP001202328">
    <property type="component" value="Unassembled WGS sequence"/>
</dbReference>
<protein>
    <submittedName>
        <fullName evidence="1">Uncharacterized protein</fullName>
    </submittedName>
</protein>
<name>A0AAD4XLY3_9MAGN</name>
<accession>A0AAD4XLY3</accession>
<comment type="caution">
    <text evidence="1">The sequence shown here is derived from an EMBL/GenBank/DDBJ whole genome shotgun (WGS) entry which is preliminary data.</text>
</comment>
<gene>
    <name evidence="1" type="ORF">MKW98_009731</name>
</gene>
<keyword evidence="2" id="KW-1185">Reference proteome</keyword>
<proteinExistence type="predicted"/>
<reference evidence="1" key="1">
    <citation type="submission" date="2022-04" db="EMBL/GenBank/DDBJ databases">
        <title>A functionally conserved STORR gene fusion in Papaver species that diverged 16.8 million years ago.</title>
        <authorList>
            <person name="Catania T."/>
        </authorList>
    </citation>
    <scope>NUCLEOTIDE SEQUENCE</scope>
    <source>
        <strain evidence="1">S-188037</strain>
    </source>
</reference>
<dbReference type="EMBL" id="JAJJMB010008202">
    <property type="protein sequence ID" value="KAI3925081.1"/>
    <property type="molecule type" value="Genomic_DNA"/>
</dbReference>
<organism evidence="1 2">
    <name type="scientific">Papaver atlanticum</name>
    <dbReference type="NCBI Taxonomy" id="357466"/>
    <lineage>
        <taxon>Eukaryota</taxon>
        <taxon>Viridiplantae</taxon>
        <taxon>Streptophyta</taxon>
        <taxon>Embryophyta</taxon>
        <taxon>Tracheophyta</taxon>
        <taxon>Spermatophyta</taxon>
        <taxon>Magnoliopsida</taxon>
        <taxon>Ranunculales</taxon>
        <taxon>Papaveraceae</taxon>
        <taxon>Papaveroideae</taxon>
        <taxon>Papaver</taxon>
    </lineage>
</organism>